<dbReference type="Pfam" id="PF10403">
    <property type="entry name" value="BHD_1"/>
    <property type="match status" value="1"/>
</dbReference>
<dbReference type="SMART" id="SM01032">
    <property type="entry name" value="BHD_3"/>
    <property type="match status" value="1"/>
</dbReference>
<dbReference type="InterPro" id="IPR018326">
    <property type="entry name" value="Rad4_beta-hairpin_dom1"/>
</dbReference>
<dbReference type="SMART" id="SM01030">
    <property type="entry name" value="BHD_1"/>
    <property type="match status" value="1"/>
</dbReference>
<dbReference type="Gene3D" id="3.90.260.10">
    <property type="entry name" value="Transglutaminase-like"/>
    <property type="match status" value="1"/>
</dbReference>
<dbReference type="InterPro" id="IPR018328">
    <property type="entry name" value="Rad4_beta-hairpin_dom3"/>
</dbReference>
<dbReference type="STRING" id="1537102.L0AZ89"/>
<protein>
    <submittedName>
        <fullName evidence="3">Uncharacterized protein</fullName>
    </submittedName>
</protein>
<dbReference type="GeneID" id="15806787"/>
<dbReference type="GO" id="GO:0006298">
    <property type="term" value="P:mismatch repair"/>
    <property type="evidence" value="ECO:0007669"/>
    <property type="project" value="TreeGrafter"/>
</dbReference>
<dbReference type="GO" id="GO:0003684">
    <property type="term" value="F:damaged DNA binding"/>
    <property type="evidence" value="ECO:0007669"/>
    <property type="project" value="InterPro"/>
</dbReference>
<dbReference type="eggNOG" id="KOG2179">
    <property type="taxonomic scope" value="Eukaryota"/>
</dbReference>
<dbReference type="Proteomes" id="UP000031512">
    <property type="component" value="Chromosome 1"/>
</dbReference>
<dbReference type="GO" id="GO:0071942">
    <property type="term" value="C:XPC complex"/>
    <property type="evidence" value="ECO:0007669"/>
    <property type="project" value="TreeGrafter"/>
</dbReference>
<dbReference type="OrthoDB" id="361397at2759"/>
<evidence type="ECO:0000259" key="1">
    <source>
        <dbReference type="SMART" id="SM01030"/>
    </source>
</evidence>
<dbReference type="PANTHER" id="PTHR12135:SF0">
    <property type="entry name" value="DNA REPAIR PROTEIN COMPLEMENTING XP-C CELLS"/>
    <property type="match status" value="1"/>
</dbReference>
<dbReference type="GO" id="GO:0005737">
    <property type="term" value="C:cytoplasm"/>
    <property type="evidence" value="ECO:0007669"/>
    <property type="project" value="TreeGrafter"/>
</dbReference>
<dbReference type="VEuPathDB" id="PiroplasmaDB:BEWA_030770"/>
<feature type="domain" description="Rad4 beta-hairpin" evidence="1">
    <location>
        <begin position="259"/>
        <end position="310"/>
    </location>
</feature>
<dbReference type="GO" id="GO:0006289">
    <property type="term" value="P:nucleotide-excision repair"/>
    <property type="evidence" value="ECO:0007669"/>
    <property type="project" value="InterPro"/>
</dbReference>
<sequence length="528" mass="61245">MASFPVLFTNIHSITKSIMVKKRNSYVYSVQLHSTIQNVNIWSEVFIPGESLWKHVDFIGPRFYDKTFKVHPIKTLHYDNNESQIVVEEKDKKYTYKGFIFVEKGNKIFVYTEKVKVVLIIVFPSTKFKYGFNKLLYIRQYPFEAEQDRKLIVKNFSSISDLSEHSPVKSVSPKTGGGLYIFSSNILGIIADITPKYCKRWHEVLARREQKVQEWFKEVIKLRNDGRMLLHTEYIPKITVLNASIVEKADEKFIRGLIKQLPLPNSKMQFIKNPLYILKSQIPKNKILKGDGTPVAEFKGQEVYLRDDLEDIKTSFGWHKCNRKVIEGSKPVMIRHMANKFTGGMDSHYFAESQTILIGQIELNDQAIGTGFSKVDLTGDRFVFKDHVYIKGKHLKHLEYVAKNIDIQYKRAFSSYYYKKGTPSTNIDGIVIAQDKLDTFLSSYNGCLIHTYNIVVPDYINSVVLKEIESERNTYRGFWRNFFLTLLNKPPSQASKSYRDIKNQLKTNVEDFIINLDKFGSSKDSIES</sequence>
<dbReference type="PANTHER" id="PTHR12135">
    <property type="entry name" value="DNA REPAIR PROTEIN XP-C / RAD4"/>
    <property type="match status" value="1"/>
</dbReference>
<dbReference type="EMBL" id="CP001669">
    <property type="protein sequence ID" value="AFZ80224.1"/>
    <property type="molecule type" value="Genomic_DNA"/>
</dbReference>
<dbReference type="KEGG" id="beq:BEWA_030770"/>
<name>L0AZ89_THEEQ</name>
<evidence type="ECO:0000313" key="4">
    <source>
        <dbReference type="Proteomes" id="UP000031512"/>
    </source>
</evidence>
<dbReference type="InterPro" id="IPR004583">
    <property type="entry name" value="DNA_repair_Rad4"/>
</dbReference>
<dbReference type="GO" id="GO:0000111">
    <property type="term" value="C:nucleotide-excision repair factor 2 complex"/>
    <property type="evidence" value="ECO:0007669"/>
    <property type="project" value="TreeGrafter"/>
</dbReference>
<dbReference type="RefSeq" id="XP_004829890.1">
    <property type="nucleotide sequence ID" value="XM_004829833.1"/>
</dbReference>
<reference evidence="3 4" key="1">
    <citation type="journal article" date="2012" name="BMC Genomics">
        <title>Comparative genomic analysis and phylogenetic position of Theileria equi.</title>
        <authorList>
            <person name="Kappmeyer L.S."/>
            <person name="Thiagarajan M."/>
            <person name="Herndon D.R."/>
            <person name="Ramsay J.D."/>
            <person name="Caler E."/>
            <person name="Djikeng A."/>
            <person name="Gillespie J.J."/>
            <person name="Lau A.O."/>
            <person name="Roalson E.H."/>
            <person name="Silva J.C."/>
            <person name="Silva M.G."/>
            <person name="Suarez C.E."/>
            <person name="Ueti M.W."/>
            <person name="Nene V.M."/>
            <person name="Mealey R.H."/>
            <person name="Knowles D.P."/>
            <person name="Brayton K.A."/>
        </authorList>
    </citation>
    <scope>NUCLEOTIDE SEQUENCE [LARGE SCALE GENOMIC DNA]</scope>
    <source>
        <strain evidence="3 4">WA</strain>
    </source>
</reference>
<organism evidence="3 4">
    <name type="scientific">Theileria equi strain WA</name>
    <dbReference type="NCBI Taxonomy" id="1537102"/>
    <lineage>
        <taxon>Eukaryota</taxon>
        <taxon>Sar</taxon>
        <taxon>Alveolata</taxon>
        <taxon>Apicomplexa</taxon>
        <taxon>Aconoidasida</taxon>
        <taxon>Piroplasmida</taxon>
        <taxon>Theileriidae</taxon>
        <taxon>Theileria</taxon>
    </lineage>
</organism>
<dbReference type="GO" id="GO:0003697">
    <property type="term" value="F:single-stranded DNA binding"/>
    <property type="evidence" value="ECO:0007669"/>
    <property type="project" value="TreeGrafter"/>
</dbReference>
<dbReference type="AlphaFoldDB" id="L0AZ89"/>
<accession>L0AZ89</accession>
<evidence type="ECO:0000313" key="3">
    <source>
        <dbReference type="EMBL" id="AFZ80224.1"/>
    </source>
</evidence>
<feature type="domain" description="Rad4 beta-hairpin" evidence="2">
    <location>
        <begin position="383"/>
        <end position="444"/>
    </location>
</feature>
<evidence type="ECO:0000259" key="2">
    <source>
        <dbReference type="SMART" id="SM01032"/>
    </source>
</evidence>
<keyword evidence="4" id="KW-1185">Reference proteome</keyword>
<dbReference type="InterPro" id="IPR036985">
    <property type="entry name" value="Transglutaminase-like_sf"/>
</dbReference>
<gene>
    <name evidence="3" type="ORF">BEWA_030770</name>
</gene>
<proteinExistence type="predicted"/>